<dbReference type="SUPFAM" id="SSF160909">
    <property type="entry name" value="ATP12-like"/>
    <property type="match status" value="1"/>
</dbReference>
<organism evidence="6 7">
    <name type="scientific">Wickerhamiella sorbophila</name>
    <dbReference type="NCBI Taxonomy" id="45607"/>
    <lineage>
        <taxon>Eukaryota</taxon>
        <taxon>Fungi</taxon>
        <taxon>Dikarya</taxon>
        <taxon>Ascomycota</taxon>
        <taxon>Saccharomycotina</taxon>
        <taxon>Dipodascomycetes</taxon>
        <taxon>Dipodascales</taxon>
        <taxon>Trichomonascaceae</taxon>
        <taxon>Wickerhamiella</taxon>
    </lineage>
</organism>
<evidence type="ECO:0000256" key="3">
    <source>
        <dbReference type="ARBA" id="ARBA00022946"/>
    </source>
</evidence>
<evidence type="ECO:0000256" key="2">
    <source>
        <dbReference type="ARBA" id="ARBA00008231"/>
    </source>
</evidence>
<keyword evidence="3" id="KW-0809">Transit peptide</keyword>
<dbReference type="EMBL" id="NDIQ01000021">
    <property type="protein sequence ID" value="PRT55283.1"/>
    <property type="molecule type" value="Genomic_DNA"/>
</dbReference>
<proteinExistence type="inferred from homology"/>
<keyword evidence="4" id="KW-0496">Mitochondrion</keyword>
<dbReference type="GO" id="GO:0005739">
    <property type="term" value="C:mitochondrion"/>
    <property type="evidence" value="ECO:0007669"/>
    <property type="project" value="UniProtKB-SubCell"/>
</dbReference>
<gene>
    <name evidence="6" type="ORF">B9G98_02903</name>
</gene>
<name>A0A2T0FJW0_9ASCO</name>
<dbReference type="Gene3D" id="3.30.2180.10">
    <property type="entry name" value="ATP12-like"/>
    <property type="match status" value="1"/>
</dbReference>
<evidence type="ECO:0000256" key="5">
    <source>
        <dbReference type="ARBA" id="ARBA00023186"/>
    </source>
</evidence>
<dbReference type="Proteomes" id="UP000238350">
    <property type="component" value="Unassembled WGS sequence"/>
</dbReference>
<dbReference type="Pfam" id="PF07542">
    <property type="entry name" value="ATP12"/>
    <property type="match status" value="1"/>
</dbReference>
<dbReference type="AlphaFoldDB" id="A0A2T0FJW0"/>
<dbReference type="Gene3D" id="1.10.3580.10">
    <property type="entry name" value="ATP12 ATPase"/>
    <property type="match status" value="1"/>
</dbReference>
<dbReference type="GeneID" id="36516651"/>
<dbReference type="STRING" id="45607.A0A2T0FJW0"/>
<protein>
    <submittedName>
        <fullName evidence="6">Protein atp12, mitochondrial</fullName>
    </submittedName>
</protein>
<accession>A0A2T0FJW0</accession>
<comment type="subcellular location">
    <subcellularLocation>
        <location evidence="1">Mitochondrion</location>
    </subcellularLocation>
</comment>
<evidence type="ECO:0000256" key="1">
    <source>
        <dbReference type="ARBA" id="ARBA00004173"/>
    </source>
</evidence>
<evidence type="ECO:0000313" key="6">
    <source>
        <dbReference type="EMBL" id="PRT55283.1"/>
    </source>
</evidence>
<dbReference type="InterPro" id="IPR011419">
    <property type="entry name" value="ATP12_ATP_synth-F1-assembly"/>
</dbReference>
<keyword evidence="5" id="KW-0143">Chaperone</keyword>
<reference evidence="6 7" key="1">
    <citation type="submission" date="2017-04" db="EMBL/GenBank/DDBJ databases">
        <title>Genome sequencing of [Candida] sorbophila.</title>
        <authorList>
            <person name="Ahn J.O."/>
        </authorList>
    </citation>
    <scope>NUCLEOTIDE SEQUENCE [LARGE SCALE GENOMIC DNA]</scope>
    <source>
        <strain evidence="6 7">DS02</strain>
    </source>
</reference>
<dbReference type="PANTHER" id="PTHR21013">
    <property type="entry name" value="ATP SYNTHASE MITOCHONDRIAL F1 COMPLEX ASSEMBLY FACTOR 2/ATP12 PROTEIN, MITOCHONDRIAL PRECURSOR"/>
    <property type="match status" value="1"/>
</dbReference>
<dbReference type="GO" id="GO:0033615">
    <property type="term" value="P:mitochondrial proton-transporting ATP synthase complex assembly"/>
    <property type="evidence" value="ECO:0007669"/>
    <property type="project" value="TreeGrafter"/>
</dbReference>
<evidence type="ECO:0000313" key="7">
    <source>
        <dbReference type="Proteomes" id="UP000238350"/>
    </source>
</evidence>
<keyword evidence="7" id="KW-1185">Reference proteome</keyword>
<sequence>MLSVSWKRSLQVPRRWYSKGSAQELVDKFWTKISVDETPTHRAVTLEGKPLKTPGGSPLLIPNTKPAFLSHLIAQEWQVMPTLQLKAHHVPLTSLASRAIDFSEEERAIVAEKLLPYLDTDTLLVLAPIKDCEGRLRKVQIEKFGPVVEDACKVWNIPKLNYLDTETQLFGNYQTPEAKEKVMAWMRSLDDWKFASLERATTAARSLIVGMNIVLHRRPVAELAHLANLEVFHQTEIWGEVEDTHDVDHEDIRRLLGASYINALD</sequence>
<comment type="similarity">
    <text evidence="2">Belongs to the ATP12 family.</text>
</comment>
<dbReference type="InterPro" id="IPR042272">
    <property type="entry name" value="ATP12_ATP_synth-F1-assembly_N"/>
</dbReference>
<comment type="caution">
    <text evidence="6">The sequence shown here is derived from an EMBL/GenBank/DDBJ whole genome shotgun (WGS) entry which is preliminary data.</text>
</comment>
<dbReference type="InterPro" id="IPR023335">
    <property type="entry name" value="ATP12_ortho_dom_sf"/>
</dbReference>
<dbReference type="PANTHER" id="PTHR21013:SF10">
    <property type="entry name" value="ATP SYNTHASE MITOCHONDRIAL F1 COMPLEX ASSEMBLY FACTOR 2"/>
    <property type="match status" value="1"/>
</dbReference>
<evidence type="ECO:0000256" key="4">
    <source>
        <dbReference type="ARBA" id="ARBA00023128"/>
    </source>
</evidence>
<dbReference type="RefSeq" id="XP_024665228.1">
    <property type="nucleotide sequence ID" value="XM_024809460.1"/>
</dbReference>
<dbReference type="OrthoDB" id="5322896at2759"/>